<evidence type="ECO:0000313" key="2">
    <source>
        <dbReference type="Proteomes" id="UP000190166"/>
    </source>
</evidence>
<sequence>MQNVFPNIVMTISLIGINPSASMKNFNILGKRQKRSYKQSNCIYHHILLLNSILFFN</sequence>
<dbReference type="EMBL" id="FUZZ01000003">
    <property type="protein sequence ID" value="SKD08452.1"/>
    <property type="molecule type" value="Genomic_DNA"/>
</dbReference>
<protein>
    <submittedName>
        <fullName evidence="1">Uncharacterized protein</fullName>
    </submittedName>
</protein>
<name>A0A1T5P6X3_9BACT</name>
<gene>
    <name evidence="1" type="ORF">SAMN05660461_4331</name>
</gene>
<keyword evidence="2" id="KW-1185">Reference proteome</keyword>
<evidence type="ECO:0000313" key="1">
    <source>
        <dbReference type="EMBL" id="SKD08452.1"/>
    </source>
</evidence>
<accession>A0A1T5P6X3</accession>
<organism evidence="1 2">
    <name type="scientific">Chitinophaga ginsengisegetis</name>
    <dbReference type="NCBI Taxonomy" id="393003"/>
    <lineage>
        <taxon>Bacteria</taxon>
        <taxon>Pseudomonadati</taxon>
        <taxon>Bacteroidota</taxon>
        <taxon>Chitinophagia</taxon>
        <taxon>Chitinophagales</taxon>
        <taxon>Chitinophagaceae</taxon>
        <taxon>Chitinophaga</taxon>
    </lineage>
</organism>
<dbReference type="Proteomes" id="UP000190166">
    <property type="component" value="Unassembled WGS sequence"/>
</dbReference>
<reference evidence="1 2" key="1">
    <citation type="submission" date="2017-02" db="EMBL/GenBank/DDBJ databases">
        <authorList>
            <person name="Peterson S.W."/>
        </authorList>
    </citation>
    <scope>NUCLEOTIDE SEQUENCE [LARGE SCALE GENOMIC DNA]</scope>
    <source>
        <strain evidence="1 2">DSM 18108</strain>
    </source>
</reference>
<proteinExistence type="predicted"/>
<dbReference type="AlphaFoldDB" id="A0A1T5P6X3"/>